<dbReference type="NCBIfam" id="TIGR00528">
    <property type="entry name" value="gcvT"/>
    <property type="match status" value="1"/>
</dbReference>
<gene>
    <name evidence="10" type="ORF">CLV92_106145</name>
</gene>
<dbReference type="InterPro" id="IPR028896">
    <property type="entry name" value="GcvT/YgfZ/DmdA"/>
</dbReference>
<comment type="caution">
    <text evidence="10">The sequence shown here is derived from an EMBL/GenBank/DDBJ whole genome shotgun (WGS) entry which is preliminary data.</text>
</comment>
<dbReference type="PANTHER" id="PTHR43757:SF2">
    <property type="entry name" value="AMINOMETHYLTRANSFERASE, MITOCHONDRIAL"/>
    <property type="match status" value="1"/>
</dbReference>
<name>A0A2S6IM60_9ACTN</name>
<evidence type="ECO:0000256" key="7">
    <source>
        <dbReference type="PIRSR" id="PIRSR006487-1"/>
    </source>
</evidence>
<proteinExistence type="inferred from homology"/>
<evidence type="ECO:0000256" key="5">
    <source>
        <dbReference type="ARBA" id="ARBA00031395"/>
    </source>
</evidence>
<dbReference type="Pfam" id="PF01571">
    <property type="entry name" value="GCV_T"/>
    <property type="match status" value="1"/>
</dbReference>
<dbReference type="Proteomes" id="UP000239485">
    <property type="component" value="Unassembled WGS sequence"/>
</dbReference>
<evidence type="ECO:0000256" key="3">
    <source>
        <dbReference type="ARBA" id="ARBA00022576"/>
    </source>
</evidence>
<dbReference type="SUPFAM" id="SSF101790">
    <property type="entry name" value="Aminomethyltransferase beta-barrel domain"/>
    <property type="match status" value="1"/>
</dbReference>
<organism evidence="10 11">
    <name type="scientific">Kineococcus xinjiangensis</name>
    <dbReference type="NCBI Taxonomy" id="512762"/>
    <lineage>
        <taxon>Bacteria</taxon>
        <taxon>Bacillati</taxon>
        <taxon>Actinomycetota</taxon>
        <taxon>Actinomycetes</taxon>
        <taxon>Kineosporiales</taxon>
        <taxon>Kineosporiaceae</taxon>
        <taxon>Kineococcus</taxon>
    </lineage>
</organism>
<dbReference type="NCBIfam" id="NF001567">
    <property type="entry name" value="PRK00389.1"/>
    <property type="match status" value="1"/>
</dbReference>
<accession>A0A2S6IM60</accession>
<dbReference type="FunFam" id="4.10.1250.10:FF:000001">
    <property type="entry name" value="Aminomethyltransferase"/>
    <property type="match status" value="1"/>
</dbReference>
<feature type="binding site" evidence="7">
    <location>
        <position position="201"/>
    </location>
    <ligand>
        <name>substrate</name>
    </ligand>
</feature>
<dbReference type="Gene3D" id="3.30.1360.120">
    <property type="entry name" value="Probable tRNA modification gtpase trme, domain 1"/>
    <property type="match status" value="1"/>
</dbReference>
<evidence type="ECO:0000256" key="4">
    <source>
        <dbReference type="ARBA" id="ARBA00022679"/>
    </source>
</evidence>
<evidence type="ECO:0000256" key="6">
    <source>
        <dbReference type="ARBA" id="ARBA00047665"/>
    </source>
</evidence>
<dbReference type="AlphaFoldDB" id="A0A2S6IM60"/>
<dbReference type="Pfam" id="PF08669">
    <property type="entry name" value="GCV_T_C"/>
    <property type="match status" value="1"/>
</dbReference>
<keyword evidence="10" id="KW-0489">Methyltransferase</keyword>
<feature type="domain" description="Aminomethyltransferase C-terminal" evidence="9">
    <location>
        <begin position="287"/>
        <end position="368"/>
    </location>
</feature>
<dbReference type="EMBL" id="PTJD01000006">
    <property type="protein sequence ID" value="PPK95324.1"/>
    <property type="molecule type" value="Genomic_DNA"/>
</dbReference>
<sequence>MALDDEIRTSPLHSRHVASGAKMADFAGWSMPLEHAGRGVRREHEDVRTAVGVFDVSHLGKLSVTGPGARALLDSTLTSAVGRLGPGRAQYSLCCDDATGGVVDDLFVYVRGDEDVLLVPNAANAGEVARRLREVAPGDVEVRDAHTDHAVLAVQGPRSDEVLQALGLPSGHEYLSFVEATWRGAPVVVCRTGYTGERGYELLPRWEEAGELWDALLAAAAEAGGGPAGLGARDTLRTEMGYALHGHELSLDVTPVQARLGWAVAWDKPAFWGRDVLLREREAGAARRAWGLRALERGVPRAGMPVRAATADGPGEVLGTTTSGTYSPTLGEGVALALLAPSVGAGDEVLLEVRGRFLRCAVQRPPFVQPSAAS</sequence>
<evidence type="ECO:0000313" key="11">
    <source>
        <dbReference type="Proteomes" id="UP000239485"/>
    </source>
</evidence>
<dbReference type="GO" id="GO:0032259">
    <property type="term" value="P:methylation"/>
    <property type="evidence" value="ECO:0007669"/>
    <property type="project" value="UniProtKB-KW"/>
</dbReference>
<keyword evidence="11" id="KW-1185">Reference proteome</keyword>
<dbReference type="InterPro" id="IPR013977">
    <property type="entry name" value="GcvT_C"/>
</dbReference>
<dbReference type="EC" id="2.1.2.10" evidence="2"/>
<keyword evidence="3" id="KW-0032">Aminotransferase</keyword>
<comment type="catalytic activity">
    <reaction evidence="6">
        <text>N(6)-[(R)-S(8)-aminomethyldihydrolipoyl]-L-lysyl-[protein] + (6S)-5,6,7,8-tetrahydrofolate = N(6)-[(R)-dihydrolipoyl]-L-lysyl-[protein] + (6R)-5,10-methylene-5,6,7,8-tetrahydrofolate + NH4(+)</text>
        <dbReference type="Rhea" id="RHEA:16945"/>
        <dbReference type="Rhea" id="RHEA-COMP:10475"/>
        <dbReference type="Rhea" id="RHEA-COMP:10492"/>
        <dbReference type="ChEBI" id="CHEBI:15636"/>
        <dbReference type="ChEBI" id="CHEBI:28938"/>
        <dbReference type="ChEBI" id="CHEBI:57453"/>
        <dbReference type="ChEBI" id="CHEBI:83100"/>
        <dbReference type="ChEBI" id="CHEBI:83143"/>
        <dbReference type="EC" id="2.1.2.10"/>
    </reaction>
</comment>
<evidence type="ECO:0000313" key="10">
    <source>
        <dbReference type="EMBL" id="PPK95324.1"/>
    </source>
</evidence>
<dbReference type="InterPro" id="IPR027266">
    <property type="entry name" value="TrmE/GcvT-like"/>
</dbReference>
<dbReference type="InterPro" id="IPR029043">
    <property type="entry name" value="GcvT/YgfZ_C"/>
</dbReference>
<dbReference type="GO" id="GO:0008483">
    <property type="term" value="F:transaminase activity"/>
    <property type="evidence" value="ECO:0007669"/>
    <property type="project" value="UniProtKB-KW"/>
</dbReference>
<reference evidence="10 11" key="1">
    <citation type="submission" date="2018-02" db="EMBL/GenBank/DDBJ databases">
        <title>Genomic Encyclopedia of Archaeal and Bacterial Type Strains, Phase II (KMG-II): from individual species to whole genera.</title>
        <authorList>
            <person name="Goeker M."/>
        </authorList>
    </citation>
    <scope>NUCLEOTIDE SEQUENCE [LARGE SCALE GENOMIC DNA]</scope>
    <source>
        <strain evidence="10 11">DSM 22857</strain>
    </source>
</reference>
<evidence type="ECO:0000259" key="8">
    <source>
        <dbReference type="Pfam" id="PF01571"/>
    </source>
</evidence>
<dbReference type="SUPFAM" id="SSF103025">
    <property type="entry name" value="Folate-binding domain"/>
    <property type="match status" value="1"/>
</dbReference>
<keyword evidence="4 10" id="KW-0808">Transferase</keyword>
<comment type="similarity">
    <text evidence="1">Belongs to the GcvT family.</text>
</comment>
<dbReference type="PANTHER" id="PTHR43757">
    <property type="entry name" value="AMINOMETHYLTRANSFERASE"/>
    <property type="match status" value="1"/>
</dbReference>
<feature type="domain" description="GCVT N-terminal" evidence="8">
    <location>
        <begin position="12"/>
        <end position="268"/>
    </location>
</feature>
<dbReference type="OrthoDB" id="9774591at2"/>
<dbReference type="GO" id="GO:0004047">
    <property type="term" value="F:aminomethyltransferase activity"/>
    <property type="evidence" value="ECO:0007669"/>
    <property type="project" value="UniProtKB-EC"/>
</dbReference>
<dbReference type="InterPro" id="IPR006222">
    <property type="entry name" value="GCVT_N"/>
</dbReference>
<dbReference type="GO" id="GO:0006546">
    <property type="term" value="P:glycine catabolic process"/>
    <property type="evidence" value="ECO:0007669"/>
    <property type="project" value="InterPro"/>
</dbReference>
<dbReference type="GO" id="GO:0008168">
    <property type="term" value="F:methyltransferase activity"/>
    <property type="evidence" value="ECO:0007669"/>
    <property type="project" value="UniProtKB-KW"/>
</dbReference>
<dbReference type="PIRSF" id="PIRSF006487">
    <property type="entry name" value="GcvT"/>
    <property type="match status" value="1"/>
</dbReference>
<dbReference type="GO" id="GO:0005829">
    <property type="term" value="C:cytosol"/>
    <property type="evidence" value="ECO:0007669"/>
    <property type="project" value="TreeGrafter"/>
</dbReference>
<dbReference type="RefSeq" id="WP_104432699.1">
    <property type="nucleotide sequence ID" value="NZ_PTJD01000006.1"/>
</dbReference>
<evidence type="ECO:0000259" key="9">
    <source>
        <dbReference type="Pfam" id="PF08669"/>
    </source>
</evidence>
<protein>
    <recommendedName>
        <fullName evidence="2">aminomethyltransferase</fullName>
        <ecNumber evidence="2">2.1.2.10</ecNumber>
    </recommendedName>
    <alternativeName>
        <fullName evidence="5">Glycine cleavage system T protein</fullName>
    </alternativeName>
</protein>
<dbReference type="GO" id="GO:0005960">
    <property type="term" value="C:glycine cleavage complex"/>
    <property type="evidence" value="ECO:0007669"/>
    <property type="project" value="InterPro"/>
</dbReference>
<evidence type="ECO:0000256" key="1">
    <source>
        <dbReference type="ARBA" id="ARBA00008609"/>
    </source>
</evidence>
<evidence type="ECO:0000256" key="2">
    <source>
        <dbReference type="ARBA" id="ARBA00012616"/>
    </source>
</evidence>
<dbReference type="InterPro" id="IPR006223">
    <property type="entry name" value="GcvT"/>
</dbReference>